<feature type="transmembrane region" description="Helical" evidence="1">
    <location>
        <begin position="6"/>
        <end position="31"/>
    </location>
</feature>
<keyword evidence="3" id="KW-1185">Reference proteome</keyword>
<evidence type="ECO:0000313" key="2">
    <source>
        <dbReference type="EnsemblPlants" id="Kaladp0059s0285.1.v1.1.CDS.1"/>
    </source>
</evidence>
<dbReference type="Gramene" id="Kaladp0059s0285.1.v1.1">
    <property type="protein sequence ID" value="Kaladp0059s0285.1.v1.1.CDS.1"/>
    <property type="gene ID" value="Kaladp0059s0285.v1.1"/>
</dbReference>
<dbReference type="AlphaFoldDB" id="A0A7N0UBE7"/>
<evidence type="ECO:0000256" key="1">
    <source>
        <dbReference type="SAM" id="Phobius"/>
    </source>
</evidence>
<accession>A0A7N0UBE7</accession>
<reference evidence="2" key="1">
    <citation type="submission" date="2021-01" db="UniProtKB">
        <authorList>
            <consortium name="EnsemblPlants"/>
        </authorList>
    </citation>
    <scope>IDENTIFICATION</scope>
</reference>
<name>A0A7N0UBE7_KALFE</name>
<keyword evidence="1" id="KW-0812">Transmembrane</keyword>
<keyword evidence="1" id="KW-1133">Transmembrane helix</keyword>
<organism evidence="2 3">
    <name type="scientific">Kalanchoe fedtschenkoi</name>
    <name type="common">Lavender scallops</name>
    <name type="synonym">South American air plant</name>
    <dbReference type="NCBI Taxonomy" id="63787"/>
    <lineage>
        <taxon>Eukaryota</taxon>
        <taxon>Viridiplantae</taxon>
        <taxon>Streptophyta</taxon>
        <taxon>Embryophyta</taxon>
        <taxon>Tracheophyta</taxon>
        <taxon>Spermatophyta</taxon>
        <taxon>Magnoliopsida</taxon>
        <taxon>eudicotyledons</taxon>
        <taxon>Gunneridae</taxon>
        <taxon>Pentapetalae</taxon>
        <taxon>Saxifragales</taxon>
        <taxon>Crassulaceae</taxon>
        <taxon>Kalanchoe</taxon>
    </lineage>
</organism>
<dbReference type="Proteomes" id="UP000594263">
    <property type="component" value="Unplaced"/>
</dbReference>
<evidence type="ECO:0000313" key="3">
    <source>
        <dbReference type="Proteomes" id="UP000594263"/>
    </source>
</evidence>
<sequence>MKNVKSLVHLVFLCAKSINSILDMVTMIIYFKKEECMCLKSSDFGIVEI</sequence>
<protein>
    <submittedName>
        <fullName evidence="2">Uncharacterized protein</fullName>
    </submittedName>
</protein>
<keyword evidence="1" id="KW-0472">Membrane</keyword>
<proteinExistence type="predicted"/>
<dbReference type="EnsemblPlants" id="Kaladp0059s0285.1.v1.1">
    <property type="protein sequence ID" value="Kaladp0059s0285.1.v1.1.CDS.1"/>
    <property type="gene ID" value="Kaladp0059s0285.v1.1"/>
</dbReference>